<feature type="region of interest" description="Disordered" evidence="1">
    <location>
        <begin position="44"/>
        <end position="64"/>
    </location>
</feature>
<reference evidence="4" key="1">
    <citation type="journal article" date="2019" name="Int. J. Syst. Evol. Microbiol.">
        <title>The Global Catalogue of Microorganisms (GCM) 10K type strain sequencing project: providing services to taxonomists for standard genome sequencing and annotation.</title>
        <authorList>
            <consortium name="The Broad Institute Genomics Platform"/>
            <consortium name="The Broad Institute Genome Sequencing Center for Infectious Disease"/>
            <person name="Wu L."/>
            <person name="Ma J."/>
        </authorList>
    </citation>
    <scope>NUCLEOTIDE SEQUENCE [LARGE SCALE GENOMIC DNA]</scope>
    <source>
        <strain evidence="4">JCM 4866</strain>
    </source>
</reference>
<sequence>MCSRMLRSVLVAAFSVAATLGVLGGFSDAKDEVRANSTWPSVAVNADAGSSGNSAGSGADEAGS</sequence>
<evidence type="ECO:0008006" key="5">
    <source>
        <dbReference type="Google" id="ProtNLM"/>
    </source>
</evidence>
<protein>
    <recommendedName>
        <fullName evidence="5">Secreted protein</fullName>
    </recommendedName>
</protein>
<organism evidence="3 4">
    <name type="scientific">Streptomyces lomondensis</name>
    <dbReference type="NCBI Taxonomy" id="68229"/>
    <lineage>
        <taxon>Bacteria</taxon>
        <taxon>Bacillati</taxon>
        <taxon>Actinomycetota</taxon>
        <taxon>Actinomycetes</taxon>
        <taxon>Kitasatosporales</taxon>
        <taxon>Streptomycetaceae</taxon>
        <taxon>Streptomyces</taxon>
    </lineage>
</organism>
<evidence type="ECO:0000256" key="2">
    <source>
        <dbReference type="SAM" id="SignalP"/>
    </source>
</evidence>
<dbReference type="Proteomes" id="UP000617743">
    <property type="component" value="Unassembled WGS sequence"/>
</dbReference>
<evidence type="ECO:0000313" key="4">
    <source>
        <dbReference type="Proteomes" id="UP000617743"/>
    </source>
</evidence>
<feature type="compositionally biased region" description="Low complexity" evidence="1">
    <location>
        <begin position="45"/>
        <end position="64"/>
    </location>
</feature>
<proteinExistence type="predicted"/>
<feature type="signal peptide" evidence="2">
    <location>
        <begin position="1"/>
        <end position="17"/>
    </location>
</feature>
<dbReference type="EMBL" id="BMWC01000007">
    <property type="protein sequence ID" value="GGX13254.1"/>
    <property type="molecule type" value="Genomic_DNA"/>
</dbReference>
<evidence type="ECO:0000313" key="3">
    <source>
        <dbReference type="EMBL" id="GGX13254.1"/>
    </source>
</evidence>
<accession>A0ABQ2XES6</accession>
<gene>
    <name evidence="3" type="ORF">GCM10010383_49130</name>
</gene>
<name>A0ABQ2XES6_9ACTN</name>
<keyword evidence="4" id="KW-1185">Reference proteome</keyword>
<comment type="caution">
    <text evidence="3">The sequence shown here is derived from an EMBL/GenBank/DDBJ whole genome shotgun (WGS) entry which is preliminary data.</text>
</comment>
<feature type="chain" id="PRO_5047242761" description="Secreted protein" evidence="2">
    <location>
        <begin position="18"/>
        <end position="64"/>
    </location>
</feature>
<keyword evidence="2" id="KW-0732">Signal</keyword>
<evidence type="ECO:0000256" key="1">
    <source>
        <dbReference type="SAM" id="MobiDB-lite"/>
    </source>
</evidence>